<feature type="domain" description="Trehalase-like N-terminal" evidence="2">
    <location>
        <begin position="13"/>
        <end position="152"/>
    </location>
</feature>
<evidence type="ECO:0000259" key="2">
    <source>
        <dbReference type="Pfam" id="PF19291"/>
    </source>
</evidence>
<dbReference type="InterPro" id="IPR045582">
    <property type="entry name" value="Trehalase-like_N"/>
</dbReference>
<dbReference type="SUPFAM" id="SSF48208">
    <property type="entry name" value="Six-hairpin glycosidases"/>
    <property type="match status" value="1"/>
</dbReference>
<gene>
    <name evidence="3" type="ORF">NLI96_g3102</name>
</gene>
<dbReference type="PANTHER" id="PTHR31616">
    <property type="entry name" value="TREHALASE"/>
    <property type="match status" value="1"/>
</dbReference>
<evidence type="ECO:0000313" key="4">
    <source>
        <dbReference type="Proteomes" id="UP001212997"/>
    </source>
</evidence>
<dbReference type="InterPro" id="IPR012341">
    <property type="entry name" value="6hp_glycosidase-like_sf"/>
</dbReference>
<evidence type="ECO:0000313" key="3">
    <source>
        <dbReference type="EMBL" id="KAJ3488057.1"/>
    </source>
</evidence>
<organism evidence="3 4">
    <name type="scientific">Meripilus lineatus</name>
    <dbReference type="NCBI Taxonomy" id="2056292"/>
    <lineage>
        <taxon>Eukaryota</taxon>
        <taxon>Fungi</taxon>
        <taxon>Dikarya</taxon>
        <taxon>Basidiomycota</taxon>
        <taxon>Agaricomycotina</taxon>
        <taxon>Agaricomycetes</taxon>
        <taxon>Polyporales</taxon>
        <taxon>Meripilaceae</taxon>
        <taxon>Meripilus</taxon>
    </lineage>
</organism>
<dbReference type="GO" id="GO:0005975">
    <property type="term" value="P:carbohydrate metabolic process"/>
    <property type="evidence" value="ECO:0007669"/>
    <property type="project" value="InterPro"/>
</dbReference>
<accession>A0AAD5VC41</accession>
<dbReference type="GO" id="GO:0004553">
    <property type="term" value="F:hydrolase activity, hydrolyzing O-glycosyl compounds"/>
    <property type="evidence" value="ECO:0007669"/>
    <property type="project" value="TreeGrafter"/>
</dbReference>
<evidence type="ECO:0008006" key="5">
    <source>
        <dbReference type="Google" id="ProtNLM"/>
    </source>
</evidence>
<protein>
    <recommendedName>
        <fullName evidence="5">Glycoside hydrolase family 15 protein</fullName>
    </recommendedName>
</protein>
<dbReference type="InterPro" id="IPR008928">
    <property type="entry name" value="6-hairpin_glycosidase_sf"/>
</dbReference>
<dbReference type="EMBL" id="JANAWD010000075">
    <property type="protein sequence ID" value="KAJ3488057.1"/>
    <property type="molecule type" value="Genomic_DNA"/>
</dbReference>
<keyword evidence="4" id="KW-1185">Reference proteome</keyword>
<sequence length="717" mass="80085">MNVQYPAPERGYVPIADHGLIGNLRTAALVSIDGSIESYCVPNFDSPSVFARILDKDKLLIQGGHFSITPTVPFSTKQNYLPSSNVLQTKFLNDKGVATVTDFLPRQPSSATARPLLSWLIRRVEVVRGVFPLRVECAPAFNYARSRHTLDIIPDLSIPTTPENITTHEKALFTSEEADLQLDLRYVAESALAGVPEPELKLKELDLTKKGHLGLSAYCDLELHEGQAVTFILRTPPDHTYPEAARPSPEKAKELGVPYDKLVLGASTLRAPEDPLLTKRLVHELLDSTNQYWNAWIRRSTYQGSWKEAVNRSALALKLLIYEPTGAVVASPTFSLPEFIGGTRNWASWIRDSSFTLYALIRLGFTHEANGNRSTDPPMTLLIGLGPAYMDFIFERLKSRNADGSLKIITPRYTIHGEGDFPEEELSHLDGHQGSKPVRIGNGAIDHIQLVSSTPVEAQSSAHPRRNLGYLRRVGYDTWVAVRELVDYVLTIYNEPDLEVRGAKKHFTYSKVMLWVAIDRGKYRCLRLADKRSLPCPRRLEWLAARDSLYEEIMHKAWNPELGFFGQSYEDSGILDSSLMIMPLVFFSTPSDPRFLGTLKQILKTPERGGLTSNGLVYRYDVKKADDGVGGEEGTFCLCTLWCIEALARAGEYDKTMLARAIAMFEDFLQYMNHVGLCTEEISDAGEALGNAVQGFTHVTLISAAYNLSRLQAKFKI</sequence>
<comment type="caution">
    <text evidence="3">The sequence shown here is derived from an EMBL/GenBank/DDBJ whole genome shotgun (WGS) entry which is preliminary data.</text>
</comment>
<feature type="domain" description="GH15-like" evidence="1">
    <location>
        <begin position="307"/>
        <end position="705"/>
    </location>
</feature>
<reference evidence="3" key="1">
    <citation type="submission" date="2022-07" db="EMBL/GenBank/DDBJ databases">
        <title>Genome Sequence of Physisporinus lineatus.</title>
        <authorList>
            <person name="Buettner E."/>
        </authorList>
    </citation>
    <scope>NUCLEOTIDE SEQUENCE</scope>
    <source>
        <strain evidence="3">VT162</strain>
    </source>
</reference>
<proteinExistence type="predicted"/>
<dbReference type="Proteomes" id="UP001212997">
    <property type="component" value="Unassembled WGS sequence"/>
</dbReference>
<dbReference type="AlphaFoldDB" id="A0AAD5VC41"/>
<dbReference type="Pfam" id="PF00723">
    <property type="entry name" value="Glyco_hydro_15"/>
    <property type="match status" value="1"/>
</dbReference>
<dbReference type="InterPro" id="IPR011613">
    <property type="entry name" value="GH15-like"/>
</dbReference>
<name>A0AAD5VC41_9APHY</name>
<dbReference type="Gene3D" id="1.50.10.10">
    <property type="match status" value="1"/>
</dbReference>
<evidence type="ECO:0000259" key="1">
    <source>
        <dbReference type="Pfam" id="PF00723"/>
    </source>
</evidence>
<dbReference type="PANTHER" id="PTHR31616:SF0">
    <property type="entry name" value="GLUCAN 1,4-ALPHA-GLUCOSIDASE"/>
    <property type="match status" value="1"/>
</dbReference>
<dbReference type="Pfam" id="PF19291">
    <property type="entry name" value="TREH_N"/>
    <property type="match status" value="1"/>
</dbReference>